<evidence type="ECO:0000256" key="6">
    <source>
        <dbReference type="ARBA" id="ARBA00023136"/>
    </source>
</evidence>
<dbReference type="PANTHER" id="PTHR43499:SF1">
    <property type="entry name" value="ABC TRANSPORTER I FAMILY MEMBER 1"/>
    <property type="match status" value="1"/>
</dbReference>
<dbReference type="EMBL" id="JH600070">
    <property type="protein sequence ID" value="EIJ41113.1"/>
    <property type="molecule type" value="Genomic_DNA"/>
</dbReference>
<keyword evidence="6" id="KW-0472">Membrane</keyword>
<proteinExistence type="predicted"/>
<evidence type="ECO:0000256" key="2">
    <source>
        <dbReference type="ARBA" id="ARBA00022741"/>
    </source>
</evidence>
<organism evidence="8 9">
    <name type="scientific">Beggiatoa alba B18LD</name>
    <dbReference type="NCBI Taxonomy" id="395493"/>
    <lineage>
        <taxon>Bacteria</taxon>
        <taxon>Pseudomonadati</taxon>
        <taxon>Pseudomonadota</taxon>
        <taxon>Gammaproteobacteria</taxon>
        <taxon>Thiotrichales</taxon>
        <taxon>Thiotrichaceae</taxon>
        <taxon>Beggiatoa</taxon>
    </lineage>
</organism>
<dbReference type="GO" id="GO:0022857">
    <property type="term" value="F:transmembrane transporter activity"/>
    <property type="evidence" value="ECO:0007669"/>
    <property type="project" value="InterPro"/>
</dbReference>
<evidence type="ECO:0000256" key="1">
    <source>
        <dbReference type="ARBA" id="ARBA00022448"/>
    </source>
</evidence>
<dbReference type="InterPro" id="IPR003593">
    <property type="entry name" value="AAA+_ATPase"/>
</dbReference>
<feature type="domain" description="ABC transporter" evidence="7">
    <location>
        <begin position="19"/>
        <end position="219"/>
    </location>
</feature>
<dbReference type="RefSeq" id="WP_002682739.1">
    <property type="nucleotide sequence ID" value="NZ_JH600070.1"/>
</dbReference>
<protein>
    <submittedName>
        <fullName evidence="8">Heme ABC exporter, ATP-binding protein CcmA</fullName>
    </submittedName>
</protein>
<evidence type="ECO:0000256" key="4">
    <source>
        <dbReference type="ARBA" id="ARBA00022840"/>
    </source>
</evidence>
<reference evidence="8 9" key="1">
    <citation type="submission" date="2011-11" db="EMBL/GenBank/DDBJ databases">
        <title>Improved High-Quality Draft sequence of Beggiatoa alba B18lD.</title>
        <authorList>
            <consortium name="US DOE Joint Genome Institute"/>
            <person name="Lucas S."/>
            <person name="Han J."/>
            <person name="Lapidus A."/>
            <person name="Cheng J.-F."/>
            <person name="Goodwin L."/>
            <person name="Pitluck S."/>
            <person name="Peters L."/>
            <person name="Mikhailova N."/>
            <person name="Held B."/>
            <person name="Detter J.C."/>
            <person name="Han C."/>
            <person name="Tapia R."/>
            <person name="Land M."/>
            <person name="Hauser L."/>
            <person name="Kyrpides N."/>
            <person name="Ivanova N."/>
            <person name="Pagani I."/>
            <person name="Samuel K."/>
            <person name="Teske A."/>
            <person name="Mueller J."/>
            <person name="Woyke T."/>
        </authorList>
    </citation>
    <scope>NUCLEOTIDE SEQUENCE [LARGE SCALE GENOMIC DNA]</scope>
    <source>
        <strain evidence="8 9">B18LD</strain>
    </source>
</reference>
<evidence type="ECO:0000313" key="9">
    <source>
        <dbReference type="Proteomes" id="UP000005744"/>
    </source>
</evidence>
<dbReference type="SMART" id="SM00382">
    <property type="entry name" value="AAA"/>
    <property type="match status" value="1"/>
</dbReference>
<keyword evidence="9" id="KW-1185">Reference proteome</keyword>
<dbReference type="Pfam" id="PF00005">
    <property type="entry name" value="ABC_tran"/>
    <property type="match status" value="1"/>
</dbReference>
<dbReference type="InterPro" id="IPR005895">
    <property type="entry name" value="ABC_transptr_haem_export_CcmA"/>
</dbReference>
<dbReference type="Proteomes" id="UP000005744">
    <property type="component" value="Unassembled WGS sequence"/>
</dbReference>
<name>I3CBX0_9GAMM</name>
<keyword evidence="2" id="KW-0547">Nucleotide-binding</keyword>
<dbReference type="GO" id="GO:0016887">
    <property type="term" value="F:ATP hydrolysis activity"/>
    <property type="evidence" value="ECO:0007669"/>
    <property type="project" value="InterPro"/>
</dbReference>
<dbReference type="HOGENOM" id="CLU_000604_1_2_6"/>
<sequence>MINNMLTANPIDLSTRFTLSVNQLQCIRDDRILFENLNFSVASGEILQIEGRNGSGKTSLLRILCGLALPTEGSIYWQSEDIAALKGDYWENLLYVGHLAGIKTELTPLENLRVTQALMMKTTGIDLEEALKIIGLCGFEDVPVRTLSAGQQRRVALARLLVCDVPLWILDEPFTSLDKAAIQMIEGLLDAHAQRGNLAVLTSHHVVNCQHARCLDLNDLP</sequence>
<keyword evidence="1" id="KW-0813">Transport</keyword>
<dbReference type="SUPFAM" id="SSF52540">
    <property type="entry name" value="P-loop containing nucleoside triphosphate hydrolases"/>
    <property type="match status" value="1"/>
</dbReference>
<keyword evidence="5" id="KW-1278">Translocase</keyword>
<evidence type="ECO:0000259" key="7">
    <source>
        <dbReference type="PROSITE" id="PS50893"/>
    </source>
</evidence>
<dbReference type="InterPro" id="IPR027417">
    <property type="entry name" value="P-loop_NTPase"/>
</dbReference>
<evidence type="ECO:0000256" key="5">
    <source>
        <dbReference type="ARBA" id="ARBA00022967"/>
    </source>
</evidence>
<dbReference type="AlphaFoldDB" id="I3CBX0"/>
<dbReference type="Gene3D" id="3.40.50.300">
    <property type="entry name" value="P-loop containing nucleotide triphosphate hydrolases"/>
    <property type="match status" value="1"/>
</dbReference>
<keyword evidence="4 8" id="KW-0067">ATP-binding</keyword>
<dbReference type="STRING" id="395493.BegalDRAFT_0190"/>
<dbReference type="PROSITE" id="PS50893">
    <property type="entry name" value="ABC_TRANSPORTER_2"/>
    <property type="match status" value="1"/>
</dbReference>
<evidence type="ECO:0000313" key="8">
    <source>
        <dbReference type="EMBL" id="EIJ41113.1"/>
    </source>
</evidence>
<dbReference type="GO" id="GO:0017004">
    <property type="term" value="P:cytochrome complex assembly"/>
    <property type="evidence" value="ECO:0007669"/>
    <property type="project" value="UniProtKB-KW"/>
</dbReference>
<dbReference type="NCBIfam" id="TIGR01189">
    <property type="entry name" value="ccmA"/>
    <property type="match status" value="1"/>
</dbReference>
<keyword evidence="3" id="KW-0201">Cytochrome c-type biogenesis</keyword>
<gene>
    <name evidence="8" type="ORF">BegalDRAFT_0190</name>
</gene>
<dbReference type="InterPro" id="IPR017871">
    <property type="entry name" value="ABC_transporter-like_CS"/>
</dbReference>
<dbReference type="GO" id="GO:0005524">
    <property type="term" value="F:ATP binding"/>
    <property type="evidence" value="ECO:0007669"/>
    <property type="project" value="UniProtKB-KW"/>
</dbReference>
<accession>I3CBX0</accession>
<dbReference type="InterPro" id="IPR003439">
    <property type="entry name" value="ABC_transporter-like_ATP-bd"/>
</dbReference>
<evidence type="ECO:0000256" key="3">
    <source>
        <dbReference type="ARBA" id="ARBA00022748"/>
    </source>
</evidence>
<dbReference type="eggNOG" id="COG4133">
    <property type="taxonomic scope" value="Bacteria"/>
</dbReference>
<dbReference type="NCBIfam" id="NF010061">
    <property type="entry name" value="PRK13538.1"/>
    <property type="match status" value="1"/>
</dbReference>
<dbReference type="PANTHER" id="PTHR43499">
    <property type="entry name" value="ABC TRANSPORTER I FAMILY MEMBER 1"/>
    <property type="match status" value="1"/>
</dbReference>
<dbReference type="PROSITE" id="PS00211">
    <property type="entry name" value="ABC_TRANSPORTER_1"/>
    <property type="match status" value="1"/>
</dbReference>